<evidence type="ECO:0000256" key="2">
    <source>
        <dbReference type="SAM" id="SignalP"/>
    </source>
</evidence>
<keyword evidence="2" id="KW-0732">Signal</keyword>
<dbReference type="SUPFAM" id="SSF56436">
    <property type="entry name" value="C-type lectin-like"/>
    <property type="match status" value="1"/>
</dbReference>
<dbReference type="InterPro" id="IPR016186">
    <property type="entry name" value="C-type_lectin-like/link_sf"/>
</dbReference>
<feature type="chain" id="PRO_5018655871" description="C-type lectin domain-containing protein" evidence="2">
    <location>
        <begin position="18"/>
        <end position="236"/>
    </location>
</feature>
<gene>
    <name evidence="4" type="ORF">EGW08_011316</name>
</gene>
<dbReference type="PROSITE" id="PS50041">
    <property type="entry name" value="C_TYPE_LECTIN_2"/>
    <property type="match status" value="1"/>
</dbReference>
<organism evidence="4 5">
    <name type="scientific">Elysia chlorotica</name>
    <name type="common">Eastern emerald elysia</name>
    <name type="synonym">Sea slug</name>
    <dbReference type="NCBI Taxonomy" id="188477"/>
    <lineage>
        <taxon>Eukaryota</taxon>
        <taxon>Metazoa</taxon>
        <taxon>Spiralia</taxon>
        <taxon>Lophotrochozoa</taxon>
        <taxon>Mollusca</taxon>
        <taxon>Gastropoda</taxon>
        <taxon>Heterobranchia</taxon>
        <taxon>Euthyneura</taxon>
        <taxon>Panpulmonata</taxon>
        <taxon>Sacoglossa</taxon>
        <taxon>Placobranchoidea</taxon>
        <taxon>Plakobranchidae</taxon>
        <taxon>Elysia</taxon>
    </lineage>
</organism>
<evidence type="ECO:0000256" key="1">
    <source>
        <dbReference type="SAM" id="MobiDB-lite"/>
    </source>
</evidence>
<evidence type="ECO:0000259" key="3">
    <source>
        <dbReference type="PROSITE" id="PS50041"/>
    </source>
</evidence>
<dbReference type="OrthoDB" id="6162243at2759"/>
<dbReference type="Gene3D" id="3.10.100.10">
    <property type="entry name" value="Mannose-Binding Protein A, subunit A"/>
    <property type="match status" value="1"/>
</dbReference>
<dbReference type="AlphaFoldDB" id="A0A3S0ZRA8"/>
<dbReference type="EMBL" id="RQTK01000365">
    <property type="protein sequence ID" value="RUS80935.1"/>
    <property type="molecule type" value="Genomic_DNA"/>
</dbReference>
<dbReference type="PANTHER" id="PTHR22801">
    <property type="entry name" value="LITHOSTATHINE"/>
    <property type="match status" value="1"/>
</dbReference>
<dbReference type="InterPro" id="IPR050801">
    <property type="entry name" value="Ca-Dep_Lectins_ImmuneDev"/>
</dbReference>
<dbReference type="InterPro" id="IPR001304">
    <property type="entry name" value="C-type_lectin-like"/>
</dbReference>
<protein>
    <recommendedName>
        <fullName evidence="3">C-type lectin domain-containing protein</fullName>
    </recommendedName>
</protein>
<proteinExistence type="predicted"/>
<dbReference type="SMART" id="SM00034">
    <property type="entry name" value="CLECT"/>
    <property type="match status" value="1"/>
</dbReference>
<comment type="caution">
    <text evidence="4">The sequence shown here is derived from an EMBL/GenBank/DDBJ whole genome shotgun (WGS) entry which is preliminary data.</text>
</comment>
<feature type="compositionally biased region" description="Low complexity" evidence="1">
    <location>
        <begin position="211"/>
        <end position="222"/>
    </location>
</feature>
<dbReference type="CDD" id="cd00037">
    <property type="entry name" value="CLECT"/>
    <property type="match status" value="1"/>
</dbReference>
<feature type="region of interest" description="Disordered" evidence="1">
    <location>
        <begin position="180"/>
        <end position="236"/>
    </location>
</feature>
<sequence length="236" mass="25518">MMFAIGGVFLFVWSASGANLTVDDACPPDALTVVGSKYFRVRGDYCFLFMTYDKVVYEDARRKCMNNGGTLAMPKTKDVNDFLLEEIKSFGNPQTMWIGMHDKVDEGTMVWEDGTEVKDWGNFAWGNGGFFGGAEDCVGLNPDGKWHDYGCSNSGILINIRIKGNAKLPFICQYPVDRDTPGAGSKGQDADVSVGKAGQGDDADVVMGQQDDSNGDANSNNDLAIGDQGGNQTSER</sequence>
<evidence type="ECO:0000313" key="5">
    <source>
        <dbReference type="Proteomes" id="UP000271974"/>
    </source>
</evidence>
<dbReference type="PANTHER" id="PTHR22801:SF63">
    <property type="entry name" value="C-TYPE LECTIN DOMAIN-CONTAINING PROTEIN"/>
    <property type="match status" value="1"/>
</dbReference>
<evidence type="ECO:0000313" key="4">
    <source>
        <dbReference type="EMBL" id="RUS80935.1"/>
    </source>
</evidence>
<keyword evidence="5" id="KW-1185">Reference proteome</keyword>
<accession>A0A3S0ZRA8</accession>
<dbReference type="Pfam" id="PF00059">
    <property type="entry name" value="Lectin_C"/>
    <property type="match status" value="1"/>
</dbReference>
<feature type="domain" description="C-type lectin" evidence="3">
    <location>
        <begin position="42"/>
        <end position="152"/>
    </location>
</feature>
<name>A0A3S0ZRA8_ELYCH</name>
<feature type="signal peptide" evidence="2">
    <location>
        <begin position="1"/>
        <end position="17"/>
    </location>
</feature>
<reference evidence="4 5" key="1">
    <citation type="submission" date="2019-01" db="EMBL/GenBank/DDBJ databases">
        <title>A draft genome assembly of the solar-powered sea slug Elysia chlorotica.</title>
        <authorList>
            <person name="Cai H."/>
            <person name="Li Q."/>
            <person name="Fang X."/>
            <person name="Li J."/>
            <person name="Curtis N.E."/>
            <person name="Altenburger A."/>
            <person name="Shibata T."/>
            <person name="Feng M."/>
            <person name="Maeda T."/>
            <person name="Schwartz J.A."/>
            <person name="Shigenobu S."/>
            <person name="Lundholm N."/>
            <person name="Nishiyama T."/>
            <person name="Yang H."/>
            <person name="Hasebe M."/>
            <person name="Li S."/>
            <person name="Pierce S.K."/>
            <person name="Wang J."/>
        </authorList>
    </citation>
    <scope>NUCLEOTIDE SEQUENCE [LARGE SCALE GENOMIC DNA]</scope>
    <source>
        <strain evidence="4">EC2010</strain>
        <tissue evidence="4">Whole organism of an adult</tissue>
    </source>
</reference>
<dbReference type="Proteomes" id="UP000271974">
    <property type="component" value="Unassembled WGS sequence"/>
</dbReference>
<dbReference type="InterPro" id="IPR016187">
    <property type="entry name" value="CTDL_fold"/>
</dbReference>